<keyword evidence="2" id="KW-0472">Membrane</keyword>
<dbReference type="PANTHER" id="PTHR43019">
    <property type="entry name" value="SERINE ENDOPROTEASE DEGS"/>
    <property type="match status" value="1"/>
</dbReference>
<evidence type="ECO:0000313" key="5">
    <source>
        <dbReference type="Proteomes" id="UP000258016"/>
    </source>
</evidence>
<evidence type="ECO:0008006" key="6">
    <source>
        <dbReference type="Google" id="ProtNLM"/>
    </source>
</evidence>
<feature type="signal peptide" evidence="3">
    <location>
        <begin position="1"/>
        <end position="27"/>
    </location>
</feature>
<reference evidence="4 5" key="1">
    <citation type="submission" date="2017-03" db="EMBL/GenBank/DDBJ databases">
        <title>Complete genome sequence of Blastomonas fulva degrading microcsystin LR.</title>
        <authorList>
            <person name="Lee H.-g."/>
            <person name="Jin L."/>
            <person name="oh H.-M."/>
        </authorList>
    </citation>
    <scope>NUCLEOTIDE SEQUENCE [LARGE SCALE GENOMIC DNA]</scope>
    <source>
        <strain evidence="4 5">T2</strain>
    </source>
</reference>
<dbReference type="SUPFAM" id="SSF50494">
    <property type="entry name" value="Trypsin-like serine proteases"/>
    <property type="match status" value="1"/>
</dbReference>
<organism evidence="4 5">
    <name type="scientific">Blastomonas fulva</name>
    <dbReference type="NCBI Taxonomy" id="1550728"/>
    <lineage>
        <taxon>Bacteria</taxon>
        <taxon>Pseudomonadati</taxon>
        <taxon>Pseudomonadota</taxon>
        <taxon>Alphaproteobacteria</taxon>
        <taxon>Sphingomonadales</taxon>
        <taxon>Sphingomonadaceae</taxon>
        <taxon>Blastomonas</taxon>
    </lineage>
</organism>
<sequence>MGPMNPMRLFALVVAACAALLAAPLSADPNDIQAASRSVVRVVLVAEEDGETFYVGHGSGFAVAPDKIITNAHLVAPMREDASIRIGIIPSEGTTTYGGKLVALSVRNDLALIEVEKGRLPSLPLLATPLDDGAQVMAIGYPAAVDRAQGLDARETVAPMAPVKTPGVISGGRTTRDFDTILHTAALAKGNSGGPLVDLCGRVAGVNSFGSLSDGNDAEYGFAVSNRELFTFLRSAKVDYRLADTPCRSVAELSAEERERAEQAEQAARARQLAEKAERRDLEENALREAEHAIIAARENHVAFVALMLVLAGMAGGATFVLHERGDLERRKIAAGIGGAFVLAAALGLVLRPGFDGAEDMAIAALKAKGVKPGAATGSADGQYVCRIVPERSRITGTSPQPVEIGWTTTGCVNDRTQYGRDTDGWTRVFVPNEEQAVSINRFDPETREFRTENFQLGLSAMQTARKIRARYSNNACTTNADAMADLEDMQKALRQALPTQPNEILVYSCSAKAPAAK</sequence>
<dbReference type="PRINTS" id="PR00834">
    <property type="entry name" value="PROTEASES2C"/>
</dbReference>
<feature type="transmembrane region" description="Helical" evidence="2">
    <location>
        <begin position="302"/>
        <end position="321"/>
    </location>
</feature>
<dbReference type="InterPro" id="IPR043504">
    <property type="entry name" value="Peptidase_S1_PA_chymotrypsin"/>
</dbReference>
<accession>A0ABM6MAH1</accession>
<dbReference type="Proteomes" id="UP000258016">
    <property type="component" value="Chromosome"/>
</dbReference>
<evidence type="ECO:0000256" key="1">
    <source>
        <dbReference type="SAM" id="Coils"/>
    </source>
</evidence>
<feature type="coiled-coil region" evidence="1">
    <location>
        <begin position="253"/>
        <end position="300"/>
    </location>
</feature>
<dbReference type="Gene3D" id="2.40.10.10">
    <property type="entry name" value="Trypsin-like serine proteases"/>
    <property type="match status" value="2"/>
</dbReference>
<dbReference type="PANTHER" id="PTHR43019:SF23">
    <property type="entry name" value="PROTEASE DO-LIKE 5, CHLOROPLASTIC"/>
    <property type="match status" value="1"/>
</dbReference>
<feature type="chain" id="PRO_5046923039" description="Protease" evidence="3">
    <location>
        <begin position="28"/>
        <end position="518"/>
    </location>
</feature>
<name>A0ABM6MAH1_9SPHN</name>
<dbReference type="InterPro" id="IPR001940">
    <property type="entry name" value="Peptidase_S1C"/>
</dbReference>
<dbReference type="InterPro" id="IPR009003">
    <property type="entry name" value="Peptidase_S1_PA"/>
</dbReference>
<gene>
    <name evidence="4" type="ORF">B5J99_17095</name>
</gene>
<protein>
    <recommendedName>
        <fullName evidence="6">Protease</fullName>
    </recommendedName>
</protein>
<feature type="transmembrane region" description="Helical" evidence="2">
    <location>
        <begin position="333"/>
        <end position="351"/>
    </location>
</feature>
<keyword evidence="2" id="KW-1133">Transmembrane helix</keyword>
<keyword evidence="2" id="KW-0812">Transmembrane</keyword>
<keyword evidence="1" id="KW-0175">Coiled coil</keyword>
<evidence type="ECO:0000256" key="2">
    <source>
        <dbReference type="SAM" id="Phobius"/>
    </source>
</evidence>
<evidence type="ECO:0000313" key="4">
    <source>
        <dbReference type="EMBL" id="ASR52960.1"/>
    </source>
</evidence>
<keyword evidence="5" id="KW-1185">Reference proteome</keyword>
<dbReference type="Pfam" id="PF13365">
    <property type="entry name" value="Trypsin_2"/>
    <property type="match status" value="1"/>
</dbReference>
<proteinExistence type="predicted"/>
<dbReference type="EMBL" id="CP020083">
    <property type="protein sequence ID" value="ASR52960.1"/>
    <property type="molecule type" value="Genomic_DNA"/>
</dbReference>
<evidence type="ECO:0000256" key="3">
    <source>
        <dbReference type="SAM" id="SignalP"/>
    </source>
</evidence>
<keyword evidence="3" id="KW-0732">Signal</keyword>